<protein>
    <submittedName>
        <fullName evidence="2">Rna-directed dna polymerase from mobile element jockey-like</fullName>
    </submittedName>
</protein>
<dbReference type="EMBL" id="KZ507154">
    <property type="protein sequence ID" value="PKU37429.1"/>
    <property type="molecule type" value="Genomic_DNA"/>
</dbReference>
<gene>
    <name evidence="2" type="ORF">llap_12268</name>
</gene>
<dbReference type="Pfam" id="PF00078">
    <property type="entry name" value="RVT_1"/>
    <property type="match status" value="1"/>
</dbReference>
<proteinExistence type="predicted"/>
<feature type="domain" description="Reverse transcriptase" evidence="1">
    <location>
        <begin position="4"/>
        <end position="129"/>
    </location>
</feature>
<name>A0A2I0TUE1_LIMLA</name>
<evidence type="ECO:0000313" key="3">
    <source>
        <dbReference type="Proteomes" id="UP000233556"/>
    </source>
</evidence>
<dbReference type="OrthoDB" id="416454at2759"/>
<dbReference type="AlphaFoldDB" id="A0A2I0TUE1"/>
<evidence type="ECO:0000259" key="1">
    <source>
        <dbReference type="Pfam" id="PF00078"/>
    </source>
</evidence>
<dbReference type="PANTHER" id="PTHR33332">
    <property type="entry name" value="REVERSE TRANSCRIPTASE DOMAIN-CONTAINING PROTEIN"/>
    <property type="match status" value="1"/>
</dbReference>
<organism evidence="2 3">
    <name type="scientific">Limosa lapponica baueri</name>
    <dbReference type="NCBI Taxonomy" id="1758121"/>
    <lineage>
        <taxon>Eukaryota</taxon>
        <taxon>Metazoa</taxon>
        <taxon>Chordata</taxon>
        <taxon>Craniata</taxon>
        <taxon>Vertebrata</taxon>
        <taxon>Euteleostomi</taxon>
        <taxon>Archelosauria</taxon>
        <taxon>Archosauria</taxon>
        <taxon>Dinosauria</taxon>
        <taxon>Saurischia</taxon>
        <taxon>Theropoda</taxon>
        <taxon>Coelurosauria</taxon>
        <taxon>Aves</taxon>
        <taxon>Neognathae</taxon>
        <taxon>Neoaves</taxon>
        <taxon>Charadriiformes</taxon>
        <taxon>Scolopacidae</taxon>
        <taxon>Limosa</taxon>
    </lineage>
</organism>
<reference evidence="3" key="1">
    <citation type="submission" date="2017-11" db="EMBL/GenBank/DDBJ databases">
        <authorList>
            <person name="Lima N.C."/>
            <person name="Parody-Merino A.M."/>
            <person name="Battley P.F."/>
            <person name="Fidler A.E."/>
            <person name="Prosdocimi F."/>
        </authorList>
    </citation>
    <scope>NUCLEOTIDE SEQUENCE [LARGE SCALE GENOMIC DNA]</scope>
</reference>
<keyword evidence="2" id="KW-0548">Nucleotidyltransferase</keyword>
<evidence type="ECO:0000313" key="2">
    <source>
        <dbReference type="EMBL" id="PKU37429.1"/>
    </source>
</evidence>
<accession>A0A2I0TUE1</accession>
<dbReference type="Proteomes" id="UP000233556">
    <property type="component" value="Unassembled WGS sequence"/>
</dbReference>
<keyword evidence="2" id="KW-0695">RNA-directed DNA polymerase</keyword>
<sequence length="176" mass="20186">MEQIQMLLQATLRHREDKEVIRDRQYGFTRGKSLLTNIVVFYGRVTTSMDKGRTMDVVYLNFCKSLGTVPHNILLSKLERYGFDGWSLVKSGVPQESVPGPVLFNIFINVMDSEIECTLSRFADNTKLSGMVNVPEGWDAIQRDLSKLKLAHVNLMMFNRTKCRVLYMGQGNPQYQ</sequence>
<keyword evidence="2" id="KW-0808">Transferase</keyword>
<dbReference type="InterPro" id="IPR000477">
    <property type="entry name" value="RT_dom"/>
</dbReference>
<reference evidence="3" key="2">
    <citation type="submission" date="2017-12" db="EMBL/GenBank/DDBJ databases">
        <title>Genome sequence of the Bar-tailed Godwit (Limosa lapponica baueri).</title>
        <authorList>
            <person name="Lima N.C.B."/>
            <person name="Parody-Merino A.M."/>
            <person name="Battley P.F."/>
            <person name="Fidler A.E."/>
            <person name="Prosdocimi F."/>
        </authorList>
    </citation>
    <scope>NUCLEOTIDE SEQUENCE [LARGE SCALE GENOMIC DNA]</scope>
</reference>
<dbReference type="GO" id="GO:0003964">
    <property type="term" value="F:RNA-directed DNA polymerase activity"/>
    <property type="evidence" value="ECO:0007669"/>
    <property type="project" value="UniProtKB-KW"/>
</dbReference>
<keyword evidence="3" id="KW-1185">Reference proteome</keyword>